<sequence>MHTIGLIGGMSWESTALYYRLLNEGIKARCGGLHSAPLILHSVDFAEIAALQHDNNWPALTTALCDIAKKLEQAGAKGLLICTNTMHKVAANITEVVQIPVIHIGDAIIVACKEQGYQRVALLGTAFTMEQPFLKDHLSAGGLDVMVPDEADRRIVHQVIYDELCQGKVLDSAREQYQRIIEQLKQRGAQAVILGCTEIGLLIAPQDSSLPVLDTTALHAKSAVDFMLSSKPN</sequence>
<dbReference type="Gene3D" id="3.40.50.1860">
    <property type="match status" value="2"/>
</dbReference>
<protein>
    <submittedName>
        <fullName evidence="3">Aspartate racemase</fullName>
    </submittedName>
</protein>
<dbReference type="NCBIfam" id="TIGR00035">
    <property type="entry name" value="asp_race"/>
    <property type="match status" value="1"/>
</dbReference>
<dbReference type="Pfam" id="PF01177">
    <property type="entry name" value="Asp_Glu_race"/>
    <property type="match status" value="1"/>
</dbReference>
<gene>
    <name evidence="3" type="ORF">SAMN05216361_1492</name>
</gene>
<dbReference type="InterPro" id="IPR004380">
    <property type="entry name" value="Asp_race"/>
</dbReference>
<dbReference type="InterPro" id="IPR015942">
    <property type="entry name" value="Asp/Glu/hydantoin_racemase"/>
</dbReference>
<reference evidence="4" key="1">
    <citation type="submission" date="2016-11" db="EMBL/GenBank/DDBJ databases">
        <authorList>
            <person name="Varghese N."/>
            <person name="Submissions S."/>
        </authorList>
    </citation>
    <scope>NUCLEOTIDE SEQUENCE [LARGE SCALE GENOMIC DNA]</scope>
    <source>
        <strain evidence="4">CGMCC 1.8995</strain>
    </source>
</reference>
<dbReference type="EMBL" id="FQWD01000002">
    <property type="protein sequence ID" value="SHG15913.1"/>
    <property type="molecule type" value="Genomic_DNA"/>
</dbReference>
<organism evidence="3 4">
    <name type="scientific">Marisediminitalea aggregata</name>
    <dbReference type="NCBI Taxonomy" id="634436"/>
    <lineage>
        <taxon>Bacteria</taxon>
        <taxon>Pseudomonadati</taxon>
        <taxon>Pseudomonadota</taxon>
        <taxon>Gammaproteobacteria</taxon>
        <taxon>Alteromonadales</taxon>
        <taxon>Alteromonadaceae</taxon>
        <taxon>Marisediminitalea</taxon>
    </lineage>
</organism>
<evidence type="ECO:0000256" key="1">
    <source>
        <dbReference type="ARBA" id="ARBA00007847"/>
    </source>
</evidence>
<evidence type="ECO:0000313" key="4">
    <source>
        <dbReference type="Proteomes" id="UP000184520"/>
    </source>
</evidence>
<dbReference type="STRING" id="634436.SAMN05216361_1492"/>
<evidence type="ECO:0000313" key="3">
    <source>
        <dbReference type="EMBL" id="SHG15913.1"/>
    </source>
</evidence>
<accession>A0A1M5HIW4</accession>
<dbReference type="PANTHER" id="PTHR21198:SF7">
    <property type="entry name" value="ASPARTATE-GLUTAMATE RACEMASE FAMILY"/>
    <property type="match status" value="1"/>
</dbReference>
<keyword evidence="4" id="KW-1185">Reference proteome</keyword>
<evidence type="ECO:0000256" key="2">
    <source>
        <dbReference type="ARBA" id="ARBA00023235"/>
    </source>
</evidence>
<dbReference type="SUPFAM" id="SSF53681">
    <property type="entry name" value="Aspartate/glutamate racemase"/>
    <property type="match status" value="2"/>
</dbReference>
<dbReference type="OrthoDB" id="9803739at2"/>
<dbReference type="Proteomes" id="UP000184520">
    <property type="component" value="Unassembled WGS sequence"/>
</dbReference>
<dbReference type="RefSeq" id="WP_073320139.1">
    <property type="nucleotide sequence ID" value="NZ_FQWD01000002.1"/>
</dbReference>
<proteinExistence type="inferred from homology"/>
<comment type="similarity">
    <text evidence="1">Belongs to the aspartate/glutamate racemases family.</text>
</comment>
<dbReference type="PANTHER" id="PTHR21198">
    <property type="entry name" value="GLUTAMATE RACEMASE"/>
    <property type="match status" value="1"/>
</dbReference>
<dbReference type="AlphaFoldDB" id="A0A1M5HIW4"/>
<dbReference type="InterPro" id="IPR001920">
    <property type="entry name" value="Asp/Glu_race"/>
</dbReference>
<name>A0A1M5HIW4_9ALTE</name>
<keyword evidence="2" id="KW-0413">Isomerase</keyword>
<dbReference type="GO" id="GO:0047661">
    <property type="term" value="F:amino-acid racemase activity"/>
    <property type="evidence" value="ECO:0007669"/>
    <property type="project" value="InterPro"/>
</dbReference>